<keyword evidence="5" id="KW-1185">Reference proteome</keyword>
<organism evidence="4 5">
    <name type="scientific">Lutibacter aestuarii</name>
    <dbReference type="NCBI Taxonomy" id="861111"/>
    <lineage>
        <taxon>Bacteria</taxon>
        <taxon>Pseudomonadati</taxon>
        <taxon>Bacteroidota</taxon>
        <taxon>Flavobacteriia</taxon>
        <taxon>Flavobacteriales</taxon>
        <taxon>Flavobacteriaceae</taxon>
        <taxon>Lutibacter</taxon>
    </lineage>
</organism>
<evidence type="ECO:0000256" key="2">
    <source>
        <dbReference type="SAM" id="MobiDB-lite"/>
    </source>
</evidence>
<evidence type="ECO:0000256" key="1">
    <source>
        <dbReference type="SAM" id="Coils"/>
    </source>
</evidence>
<comment type="caution">
    <text evidence="4">The sequence shown here is derived from an EMBL/GenBank/DDBJ whole genome shotgun (WGS) entry which is preliminary data.</text>
</comment>
<dbReference type="EMBL" id="JBHTIC010000006">
    <property type="protein sequence ID" value="MFD0761525.1"/>
    <property type="molecule type" value="Genomic_DNA"/>
</dbReference>
<dbReference type="Proteomes" id="UP001597032">
    <property type="component" value="Unassembled WGS sequence"/>
</dbReference>
<dbReference type="RefSeq" id="WP_386781666.1">
    <property type="nucleotide sequence ID" value="NZ_JBHTIC010000006.1"/>
</dbReference>
<accession>A0ABW2Z3W1</accession>
<proteinExistence type="predicted"/>
<feature type="transmembrane region" description="Helical" evidence="3">
    <location>
        <begin position="56"/>
        <end position="76"/>
    </location>
</feature>
<name>A0ABW2Z3W1_9FLAO</name>
<evidence type="ECO:0000313" key="4">
    <source>
        <dbReference type="EMBL" id="MFD0761525.1"/>
    </source>
</evidence>
<gene>
    <name evidence="4" type="ORF">ACFQZW_05480</name>
</gene>
<reference evidence="5" key="1">
    <citation type="journal article" date="2019" name="Int. J. Syst. Evol. Microbiol.">
        <title>The Global Catalogue of Microorganisms (GCM) 10K type strain sequencing project: providing services to taxonomists for standard genome sequencing and annotation.</title>
        <authorList>
            <consortium name="The Broad Institute Genomics Platform"/>
            <consortium name="The Broad Institute Genome Sequencing Center for Infectious Disease"/>
            <person name="Wu L."/>
            <person name="Ma J."/>
        </authorList>
    </citation>
    <scope>NUCLEOTIDE SEQUENCE [LARGE SCALE GENOMIC DNA]</scope>
    <source>
        <strain evidence="5">CCUG 60022</strain>
    </source>
</reference>
<evidence type="ECO:0008006" key="6">
    <source>
        <dbReference type="Google" id="ProtNLM"/>
    </source>
</evidence>
<feature type="transmembrane region" description="Helical" evidence="3">
    <location>
        <begin position="23"/>
        <end position="44"/>
    </location>
</feature>
<sequence>MSQFINIQTKLQQFYKRFYLNELIKGLLLFFSIGCLYLIFTLFIEHFFWLKPLARTILFWLFIIVELVLIFTYISIPLVKLSGLKKGITDTQAAKIIGNHFPEISDKLLNIIQLKQIHDGSELIEASIEQKAKQLQPIPFKKAINFNKNKKYIKYALLPILIWLLTLITGNIAILNSSFSRVVHHNTPYEPPAPFLFNIANTSLRVIENQPFTLQVEIIGNTLPEDVIINFNNENYYLENKGFGKFEYTFSNIKESLNFYLEANGVVSKKYKITSIETPIINNLKLVLNYPAYTLKKNEILQNTGNAIVPLGTNISWQIETQKTSLVKFIRSEMDTVNFEQPTENYFSFSKQILNPLNYQITTSNLKLSDYESLNFNIQVITDQYPKIEVTSNIDSITIGPVQFYGQLTDDYGIQKLQLIYYDKNNINSRKTHPISISKSLFTDFYYIFPDGIEIEEGVTYEFYFEVFDNDAIHGSKKTKSRVFSYYNKTQNELKESLLNNQKVTINKIANTLKSAKENNKEAKEFKDELQKKSEANWNDTKKLKEFLKRQNQYQEMFEKQTTDLEKDLNEQPENERLKEQREDLKNRIQEAKELVKKEKLLEELDNLTKKLTKENLVDKLKDIAKKNQQKEKSLERILELMKRFYVEQKASQISQNLEELSTKEKELSSQQNEDNTPTKQQEINDDFKKIKSEFKELLQQNSNLIRPMKIPNSTDEIQEINTDLEKALDNLEKNNPTNAQKNQKRAAKNMKALSKKLGASMSAMQGEQIDENIDDLRIIVENLIEFSFQQEALMDKFSATDFRQADYPNNLKKQFVLKEYFEHIDDSLYLLSLRMVKMSSVIQKEVSDVHYYINESLTNFTDNKFNIGVSNQQFVITSANNLADVLSDLLESLMNASSSMGKGNGNSKDFALPDIIQKQGELSEKVKNGSSKKEGSDKMDSESESQTEQLNEELYQIYKQQSQLRNALQQILEKGTSKGSNKAKEVLKSMEELEAEMLENGFSDEVLKKMQQINYELLKLDEAKEEQGEDKERESVSNYMNYKQRVIDQLKLQHEYKNYNEILNRQSLPLRSIYKNKVQEYFKIND</sequence>
<feature type="region of interest" description="Disordered" evidence="2">
    <location>
        <begin position="661"/>
        <end position="683"/>
    </location>
</feature>
<feature type="region of interest" description="Disordered" evidence="2">
    <location>
        <begin position="924"/>
        <end position="950"/>
    </location>
</feature>
<keyword evidence="3" id="KW-0472">Membrane</keyword>
<feature type="transmembrane region" description="Helical" evidence="3">
    <location>
        <begin position="155"/>
        <end position="175"/>
    </location>
</feature>
<keyword evidence="1" id="KW-0175">Coiled coil</keyword>
<keyword evidence="3" id="KW-1133">Transmembrane helix</keyword>
<feature type="compositionally biased region" description="Polar residues" evidence="2">
    <location>
        <begin position="671"/>
        <end position="682"/>
    </location>
</feature>
<evidence type="ECO:0000256" key="3">
    <source>
        <dbReference type="SAM" id="Phobius"/>
    </source>
</evidence>
<feature type="coiled-coil region" evidence="1">
    <location>
        <begin position="499"/>
        <end position="536"/>
    </location>
</feature>
<keyword evidence="3" id="KW-0812">Transmembrane</keyword>
<protein>
    <recommendedName>
        <fullName evidence="6">ATPase</fullName>
    </recommendedName>
</protein>
<evidence type="ECO:0000313" key="5">
    <source>
        <dbReference type="Proteomes" id="UP001597032"/>
    </source>
</evidence>
<feature type="compositionally biased region" description="Basic and acidic residues" evidence="2">
    <location>
        <begin position="924"/>
        <end position="942"/>
    </location>
</feature>